<dbReference type="PANTHER" id="PTHR11266">
    <property type="entry name" value="PEROXISOMAL MEMBRANE PROTEIN 2, PXMP2 MPV17"/>
    <property type="match status" value="1"/>
</dbReference>
<dbReference type="EMBL" id="CAACVG010011619">
    <property type="protein sequence ID" value="VEN58511.1"/>
    <property type="molecule type" value="Genomic_DNA"/>
</dbReference>
<evidence type="ECO:0000256" key="3">
    <source>
        <dbReference type="ARBA" id="ARBA00022692"/>
    </source>
</evidence>
<accession>A0A653DG68</accession>
<dbReference type="AlphaFoldDB" id="A0A653DG68"/>
<reference evidence="8 9" key="1">
    <citation type="submission" date="2019-01" db="EMBL/GenBank/DDBJ databases">
        <authorList>
            <person name="Sayadi A."/>
        </authorList>
    </citation>
    <scope>NUCLEOTIDE SEQUENCE [LARGE SCALE GENOMIC DNA]</scope>
</reference>
<proteinExistence type="inferred from homology"/>
<gene>
    <name evidence="8" type="ORF">CALMAC_LOCUS16855</name>
</gene>
<evidence type="ECO:0000256" key="4">
    <source>
        <dbReference type="ARBA" id="ARBA00022989"/>
    </source>
</evidence>
<protein>
    <recommendedName>
        <fullName evidence="6">Mitochondrial inner membrane protein Mpv17</fullName>
    </recommendedName>
</protein>
<evidence type="ECO:0000256" key="6">
    <source>
        <dbReference type="ARBA" id="ARBA00049743"/>
    </source>
</evidence>
<sequence length="208" mass="23219">MHGRLECDLEDCYGTTPSPISENEDEATLLLLAAKSVARCKYGCVIQALQTGVLMAVGDTLAQTVIEEKTRAKKFDAKRTAKFFLLGVAFVGPTIGTWYRILSHRLGDVGTTTIAVKKVALDQLIFAPSFLAIFVATVSTVDGKSWNETKKQLTQKYSDIYLTNLTIWPAVQLFNFSFVPLRHQVLLVQTVAIVWNCYLSWKTHIELE</sequence>
<dbReference type="InterPro" id="IPR007248">
    <property type="entry name" value="Mpv17_PMP22"/>
</dbReference>
<feature type="transmembrane region" description="Helical" evidence="7">
    <location>
        <begin position="83"/>
        <end position="101"/>
    </location>
</feature>
<organism evidence="8 9">
    <name type="scientific">Callosobruchus maculatus</name>
    <name type="common">Southern cowpea weevil</name>
    <name type="synonym">Pulse bruchid</name>
    <dbReference type="NCBI Taxonomy" id="64391"/>
    <lineage>
        <taxon>Eukaryota</taxon>
        <taxon>Metazoa</taxon>
        <taxon>Ecdysozoa</taxon>
        <taxon>Arthropoda</taxon>
        <taxon>Hexapoda</taxon>
        <taxon>Insecta</taxon>
        <taxon>Pterygota</taxon>
        <taxon>Neoptera</taxon>
        <taxon>Endopterygota</taxon>
        <taxon>Coleoptera</taxon>
        <taxon>Polyphaga</taxon>
        <taxon>Cucujiformia</taxon>
        <taxon>Chrysomeloidea</taxon>
        <taxon>Chrysomelidae</taxon>
        <taxon>Bruchinae</taxon>
        <taxon>Bruchini</taxon>
        <taxon>Callosobruchus</taxon>
    </lineage>
</organism>
<dbReference type="GO" id="GO:1901858">
    <property type="term" value="P:regulation of mitochondrial DNA metabolic process"/>
    <property type="evidence" value="ECO:0007669"/>
    <property type="project" value="TreeGrafter"/>
</dbReference>
<keyword evidence="4 7" id="KW-1133">Transmembrane helix</keyword>
<dbReference type="PANTHER" id="PTHR11266:SF17">
    <property type="entry name" value="PROTEIN MPV17"/>
    <property type="match status" value="1"/>
</dbReference>
<dbReference type="GO" id="GO:0015267">
    <property type="term" value="F:channel activity"/>
    <property type="evidence" value="ECO:0007669"/>
    <property type="project" value="TreeGrafter"/>
</dbReference>
<dbReference type="Proteomes" id="UP000410492">
    <property type="component" value="Unassembled WGS sequence"/>
</dbReference>
<name>A0A653DG68_CALMS</name>
<comment type="subcellular location">
    <subcellularLocation>
        <location evidence="1">Membrane</location>
        <topology evidence="1">Multi-pass membrane protein</topology>
    </subcellularLocation>
</comment>
<evidence type="ECO:0000256" key="5">
    <source>
        <dbReference type="ARBA" id="ARBA00023136"/>
    </source>
</evidence>
<evidence type="ECO:0000256" key="1">
    <source>
        <dbReference type="ARBA" id="ARBA00004141"/>
    </source>
</evidence>
<evidence type="ECO:0000313" key="9">
    <source>
        <dbReference type="Proteomes" id="UP000410492"/>
    </source>
</evidence>
<comment type="similarity">
    <text evidence="2 7">Belongs to the peroxisomal membrane protein PXMP2/4 family.</text>
</comment>
<evidence type="ECO:0000256" key="7">
    <source>
        <dbReference type="RuleBase" id="RU363053"/>
    </source>
</evidence>
<dbReference type="OrthoDB" id="10031901at2759"/>
<keyword evidence="5 7" id="KW-0472">Membrane</keyword>
<evidence type="ECO:0000256" key="2">
    <source>
        <dbReference type="ARBA" id="ARBA00006824"/>
    </source>
</evidence>
<keyword evidence="3 7" id="KW-0812">Transmembrane</keyword>
<feature type="transmembrane region" description="Helical" evidence="7">
    <location>
        <begin position="121"/>
        <end position="141"/>
    </location>
</feature>
<dbReference type="GO" id="GO:0005739">
    <property type="term" value="C:mitochondrion"/>
    <property type="evidence" value="ECO:0007669"/>
    <property type="project" value="TreeGrafter"/>
</dbReference>
<keyword evidence="9" id="KW-1185">Reference proteome</keyword>
<dbReference type="Pfam" id="PF04117">
    <property type="entry name" value="Mpv17_PMP22"/>
    <property type="match status" value="1"/>
</dbReference>
<dbReference type="GO" id="GO:0016020">
    <property type="term" value="C:membrane"/>
    <property type="evidence" value="ECO:0007669"/>
    <property type="project" value="UniProtKB-SubCell"/>
</dbReference>
<evidence type="ECO:0000313" key="8">
    <source>
        <dbReference type="EMBL" id="VEN58511.1"/>
    </source>
</evidence>